<feature type="transmembrane region" description="Helical" evidence="6">
    <location>
        <begin position="170"/>
        <end position="197"/>
    </location>
</feature>
<feature type="transmembrane region" description="Helical" evidence="6">
    <location>
        <begin position="133"/>
        <end position="150"/>
    </location>
</feature>
<gene>
    <name evidence="7" type="ORF">L2A60_18475</name>
</gene>
<feature type="transmembrane region" description="Helical" evidence="6">
    <location>
        <begin position="83"/>
        <end position="102"/>
    </location>
</feature>
<keyword evidence="5 6" id="KW-0472">Membrane</keyword>
<dbReference type="InterPro" id="IPR043428">
    <property type="entry name" value="LivM-like"/>
</dbReference>
<evidence type="ECO:0000256" key="2">
    <source>
        <dbReference type="ARBA" id="ARBA00022475"/>
    </source>
</evidence>
<name>A0ABS9E2U9_9PROT</name>
<keyword evidence="3 6" id="KW-0812">Transmembrane</keyword>
<feature type="transmembrane region" description="Helical" evidence="6">
    <location>
        <begin position="51"/>
        <end position="71"/>
    </location>
</feature>
<accession>A0ABS9E2U9</accession>
<organism evidence="7 8">
    <name type="scientific">Acidiphilium iwatense</name>
    <dbReference type="NCBI Taxonomy" id="768198"/>
    <lineage>
        <taxon>Bacteria</taxon>
        <taxon>Pseudomonadati</taxon>
        <taxon>Pseudomonadota</taxon>
        <taxon>Alphaproteobacteria</taxon>
        <taxon>Acetobacterales</taxon>
        <taxon>Acidocellaceae</taxon>
        <taxon>Acidiphilium</taxon>
    </lineage>
</organism>
<feature type="transmembrane region" description="Helical" evidence="6">
    <location>
        <begin position="232"/>
        <end position="254"/>
    </location>
</feature>
<keyword evidence="4 6" id="KW-1133">Transmembrane helix</keyword>
<reference evidence="7 8" key="1">
    <citation type="submission" date="2022-01" db="EMBL/GenBank/DDBJ databases">
        <authorList>
            <person name="Won M."/>
            <person name="Kim S.-J."/>
            <person name="Kwon S.-W."/>
        </authorList>
    </citation>
    <scope>NUCLEOTIDE SEQUENCE [LARGE SCALE GENOMIC DNA]</scope>
    <source>
        <strain evidence="7 8">KCTC 23505</strain>
    </source>
</reference>
<evidence type="ECO:0000313" key="8">
    <source>
        <dbReference type="Proteomes" id="UP001521209"/>
    </source>
</evidence>
<sequence length="331" mass="35302">MDAKLKPLSQSVSIKGDTLFSRRIGLKGARRIAGGLWVLGLFVPALFDNAWISIAAIFAIYGIVALSEDIILGRAGMFDMGHAGYFGIGAYVTAILNVTFGWPIFATIPFAILVSAGVGALLAAPLIRLRGDYLLVATIGFNAIFVLAMRNNLGGITGGSGGITDIGVPFLFGFQLASQSAMFWLDWVVLGIVLVLMRNLDASEFGRTLRYLKQDELASTTLGVDSRMVKTLAFAIGAGLAGLAGTLFAVQISTVSPSSFVFTESVTLFAIVIVGGQGSIPGVLLGTALMFILPQIFRDFAQYRYLIFGFAMIAVMVLRPQGLWPQRSVRA</sequence>
<comment type="caution">
    <text evidence="7">The sequence shown here is derived from an EMBL/GenBank/DDBJ whole genome shotgun (WGS) entry which is preliminary data.</text>
</comment>
<evidence type="ECO:0000256" key="6">
    <source>
        <dbReference type="SAM" id="Phobius"/>
    </source>
</evidence>
<proteinExistence type="predicted"/>
<feature type="transmembrane region" description="Helical" evidence="6">
    <location>
        <begin position="266"/>
        <end position="293"/>
    </location>
</feature>
<dbReference type="RefSeq" id="WP_235705961.1">
    <property type="nucleotide sequence ID" value="NZ_JAKGBZ010000066.1"/>
</dbReference>
<feature type="transmembrane region" description="Helical" evidence="6">
    <location>
        <begin position="305"/>
        <end position="324"/>
    </location>
</feature>
<feature type="transmembrane region" description="Helical" evidence="6">
    <location>
        <begin position="108"/>
        <end position="126"/>
    </location>
</feature>
<protein>
    <submittedName>
        <fullName evidence="7">Branched-chain amino acid ABC transporter permease</fullName>
    </submittedName>
</protein>
<dbReference type="PANTHER" id="PTHR30482:SF10">
    <property type="entry name" value="HIGH-AFFINITY BRANCHED-CHAIN AMINO ACID TRANSPORT PROTEIN BRAE"/>
    <property type="match status" value="1"/>
</dbReference>
<evidence type="ECO:0000256" key="4">
    <source>
        <dbReference type="ARBA" id="ARBA00022989"/>
    </source>
</evidence>
<keyword evidence="8" id="KW-1185">Reference proteome</keyword>
<dbReference type="Proteomes" id="UP001521209">
    <property type="component" value="Unassembled WGS sequence"/>
</dbReference>
<dbReference type="CDD" id="cd06581">
    <property type="entry name" value="TM_PBP1_LivM_like"/>
    <property type="match status" value="1"/>
</dbReference>
<keyword evidence="2" id="KW-1003">Cell membrane</keyword>
<comment type="subcellular location">
    <subcellularLocation>
        <location evidence="1">Cell membrane</location>
        <topology evidence="1">Multi-pass membrane protein</topology>
    </subcellularLocation>
</comment>
<dbReference type="Pfam" id="PF02653">
    <property type="entry name" value="BPD_transp_2"/>
    <property type="match status" value="1"/>
</dbReference>
<dbReference type="PANTHER" id="PTHR30482">
    <property type="entry name" value="HIGH-AFFINITY BRANCHED-CHAIN AMINO ACID TRANSPORT SYSTEM PERMEASE"/>
    <property type="match status" value="1"/>
</dbReference>
<dbReference type="EMBL" id="JAKGBZ010000066">
    <property type="protein sequence ID" value="MCF3948648.1"/>
    <property type="molecule type" value="Genomic_DNA"/>
</dbReference>
<evidence type="ECO:0000256" key="5">
    <source>
        <dbReference type="ARBA" id="ARBA00023136"/>
    </source>
</evidence>
<dbReference type="InterPro" id="IPR001851">
    <property type="entry name" value="ABC_transp_permease"/>
</dbReference>
<evidence type="ECO:0000256" key="1">
    <source>
        <dbReference type="ARBA" id="ARBA00004651"/>
    </source>
</evidence>
<evidence type="ECO:0000313" key="7">
    <source>
        <dbReference type="EMBL" id="MCF3948648.1"/>
    </source>
</evidence>
<evidence type="ECO:0000256" key="3">
    <source>
        <dbReference type="ARBA" id="ARBA00022692"/>
    </source>
</evidence>